<keyword evidence="4" id="KW-1003">Cell membrane</keyword>
<feature type="transmembrane region" description="Helical" evidence="8">
    <location>
        <begin position="12"/>
        <end position="30"/>
    </location>
</feature>
<feature type="transmembrane region" description="Helical" evidence="8">
    <location>
        <begin position="249"/>
        <end position="278"/>
    </location>
</feature>
<dbReference type="GO" id="GO:0022857">
    <property type="term" value="F:transmembrane transporter activity"/>
    <property type="evidence" value="ECO:0007669"/>
    <property type="project" value="InterPro"/>
</dbReference>
<feature type="transmembrane region" description="Helical" evidence="8">
    <location>
        <begin position="132"/>
        <end position="151"/>
    </location>
</feature>
<organism evidence="9">
    <name type="scientific">uncultured Sporomusa sp</name>
    <dbReference type="NCBI Taxonomy" id="307249"/>
    <lineage>
        <taxon>Bacteria</taxon>
        <taxon>Bacillati</taxon>
        <taxon>Bacillota</taxon>
        <taxon>Negativicutes</taxon>
        <taxon>Selenomonadales</taxon>
        <taxon>Sporomusaceae</taxon>
        <taxon>Sporomusa</taxon>
        <taxon>environmental samples</taxon>
    </lineage>
</organism>
<dbReference type="InterPro" id="IPR037294">
    <property type="entry name" value="ABC_BtuC-like"/>
</dbReference>
<name>A0A212LVS2_9FIRM</name>
<dbReference type="GO" id="GO:0005886">
    <property type="term" value="C:plasma membrane"/>
    <property type="evidence" value="ECO:0007669"/>
    <property type="project" value="UniProtKB-SubCell"/>
</dbReference>
<comment type="similarity">
    <text evidence="2">Belongs to the binding-protein-dependent transport system permease family. FecCD subfamily.</text>
</comment>
<evidence type="ECO:0000256" key="1">
    <source>
        <dbReference type="ARBA" id="ARBA00004651"/>
    </source>
</evidence>
<sequence length="344" mass="36982">MPNLYQRNQSKVLVLVVSFFLVIILSLTLGQVDISLAGAVAVIGYQWYVPVFSGFDFTPDEQAILWHIRMPRTLTGLMVGAALAVSGAVMQGVFGNSLADPGIIGVSSGAAAGAVIAIASGIGFLHIFYLPLFAFIGALVTVAVTVFLVMRHGKIPVLPLLLAGVAISMILGAITSGILTYINEQKMQQYLFWMVGGLDFRRWEHVYLAFWPVSLGVAALITLSRHLNILVLGETEARAVGMPLAQLRLLLLAIASLTTATAVCVSGNIGFVGLVIPHIMRLIIGPDHRILLPCSALAGGMFLLICDTLGRLLLCPSEIRVGIMTALLGVPYFLYLLRKMNRQQ</sequence>
<feature type="transmembrane region" description="Helical" evidence="8">
    <location>
        <begin position="319"/>
        <end position="337"/>
    </location>
</feature>
<dbReference type="Pfam" id="PF01032">
    <property type="entry name" value="FecCD"/>
    <property type="match status" value="1"/>
</dbReference>
<keyword evidence="3" id="KW-0813">Transport</keyword>
<dbReference type="InterPro" id="IPR000522">
    <property type="entry name" value="ABC_transptr_permease_BtuC"/>
</dbReference>
<feature type="transmembrane region" description="Helical" evidence="8">
    <location>
        <begin position="36"/>
        <end position="55"/>
    </location>
</feature>
<evidence type="ECO:0000256" key="2">
    <source>
        <dbReference type="ARBA" id="ARBA00007935"/>
    </source>
</evidence>
<comment type="subcellular location">
    <subcellularLocation>
        <location evidence="1">Cell membrane</location>
        <topology evidence="1">Multi-pass membrane protein</topology>
    </subcellularLocation>
</comment>
<evidence type="ECO:0000313" key="9">
    <source>
        <dbReference type="EMBL" id="SCM81547.1"/>
    </source>
</evidence>
<keyword evidence="5 8" id="KW-0812">Transmembrane</keyword>
<evidence type="ECO:0000256" key="6">
    <source>
        <dbReference type="ARBA" id="ARBA00022989"/>
    </source>
</evidence>
<feature type="transmembrane region" description="Helical" evidence="8">
    <location>
        <begin position="76"/>
        <end position="96"/>
    </location>
</feature>
<dbReference type="PANTHER" id="PTHR30472:SF25">
    <property type="entry name" value="ABC TRANSPORTER PERMEASE PROTEIN MJ0876-RELATED"/>
    <property type="match status" value="1"/>
</dbReference>
<feature type="transmembrane region" description="Helical" evidence="8">
    <location>
        <begin position="203"/>
        <end position="223"/>
    </location>
</feature>
<dbReference type="SUPFAM" id="SSF81345">
    <property type="entry name" value="ABC transporter involved in vitamin B12 uptake, BtuC"/>
    <property type="match status" value="1"/>
</dbReference>
<gene>
    <name evidence="9" type="ORF">KL86SPO_40031</name>
</gene>
<feature type="transmembrane region" description="Helical" evidence="8">
    <location>
        <begin position="157"/>
        <end position="182"/>
    </location>
</feature>
<keyword evidence="6 8" id="KW-1133">Transmembrane helix</keyword>
<dbReference type="PANTHER" id="PTHR30472">
    <property type="entry name" value="FERRIC ENTEROBACTIN TRANSPORT SYSTEM PERMEASE PROTEIN"/>
    <property type="match status" value="1"/>
</dbReference>
<evidence type="ECO:0000256" key="7">
    <source>
        <dbReference type="ARBA" id="ARBA00023136"/>
    </source>
</evidence>
<feature type="transmembrane region" description="Helical" evidence="8">
    <location>
        <begin position="102"/>
        <end position="125"/>
    </location>
</feature>
<feature type="transmembrane region" description="Helical" evidence="8">
    <location>
        <begin position="290"/>
        <end position="313"/>
    </location>
</feature>
<dbReference type="EMBL" id="FMJE01000004">
    <property type="protein sequence ID" value="SCM81547.1"/>
    <property type="molecule type" value="Genomic_DNA"/>
</dbReference>
<dbReference type="AlphaFoldDB" id="A0A212LVS2"/>
<evidence type="ECO:0000256" key="4">
    <source>
        <dbReference type="ARBA" id="ARBA00022475"/>
    </source>
</evidence>
<dbReference type="CDD" id="cd06550">
    <property type="entry name" value="TM_ABC_iron-siderophores_like"/>
    <property type="match status" value="1"/>
</dbReference>
<accession>A0A212LVS2</accession>
<reference evidence="9" key="1">
    <citation type="submission" date="2016-08" db="EMBL/GenBank/DDBJ databases">
        <authorList>
            <person name="Seilhamer J.J."/>
        </authorList>
    </citation>
    <scope>NUCLEOTIDE SEQUENCE</scope>
    <source>
        <strain evidence="9">86</strain>
    </source>
</reference>
<keyword evidence="7 8" id="KW-0472">Membrane</keyword>
<dbReference type="Gene3D" id="1.10.3470.10">
    <property type="entry name" value="ABC transporter involved in vitamin B12 uptake, BtuC"/>
    <property type="match status" value="1"/>
</dbReference>
<dbReference type="GO" id="GO:0033214">
    <property type="term" value="P:siderophore-iron import into cell"/>
    <property type="evidence" value="ECO:0007669"/>
    <property type="project" value="TreeGrafter"/>
</dbReference>
<evidence type="ECO:0000256" key="8">
    <source>
        <dbReference type="SAM" id="Phobius"/>
    </source>
</evidence>
<evidence type="ECO:0000256" key="3">
    <source>
        <dbReference type="ARBA" id="ARBA00022448"/>
    </source>
</evidence>
<evidence type="ECO:0000256" key="5">
    <source>
        <dbReference type="ARBA" id="ARBA00022692"/>
    </source>
</evidence>
<protein>
    <submittedName>
        <fullName evidence="9">Putative corrinoid ABC transporter permease</fullName>
    </submittedName>
</protein>
<dbReference type="FunFam" id="1.10.3470.10:FF:000001">
    <property type="entry name" value="Vitamin B12 ABC transporter permease BtuC"/>
    <property type="match status" value="1"/>
</dbReference>
<dbReference type="RefSeq" id="WP_075753277.1">
    <property type="nucleotide sequence ID" value="NZ_LT608335.1"/>
</dbReference>
<proteinExistence type="inferred from homology"/>